<dbReference type="EMBL" id="FOAP01000011">
    <property type="protein sequence ID" value="SEM06986.1"/>
    <property type="molecule type" value="Genomic_DNA"/>
</dbReference>
<dbReference type="Pfam" id="PF00109">
    <property type="entry name" value="ketoacyl-synt"/>
    <property type="match status" value="1"/>
</dbReference>
<dbReference type="CDD" id="cd00833">
    <property type="entry name" value="PKS"/>
    <property type="match status" value="1"/>
</dbReference>
<keyword evidence="3" id="KW-0808">Transferase</keyword>
<protein>
    <submittedName>
        <fullName evidence="8">Ketoacyl-synthetase C-terminal extension</fullName>
    </submittedName>
</protein>
<evidence type="ECO:0000256" key="1">
    <source>
        <dbReference type="ARBA" id="ARBA00022450"/>
    </source>
</evidence>
<dbReference type="PROSITE" id="PS00606">
    <property type="entry name" value="KS3_1"/>
    <property type="match status" value="1"/>
</dbReference>
<dbReference type="SUPFAM" id="SSF56801">
    <property type="entry name" value="Acetyl-CoA synthetase-like"/>
    <property type="match status" value="1"/>
</dbReference>
<dbReference type="SUPFAM" id="SSF50129">
    <property type="entry name" value="GroES-like"/>
    <property type="match status" value="1"/>
</dbReference>
<dbReference type="SUPFAM" id="SSF47336">
    <property type="entry name" value="ACP-like"/>
    <property type="match status" value="1"/>
</dbReference>
<dbReference type="InterPro" id="IPR020843">
    <property type="entry name" value="ER"/>
</dbReference>
<dbReference type="InterPro" id="IPR013149">
    <property type="entry name" value="ADH-like_C"/>
</dbReference>
<feature type="domain" description="Carrier" evidence="6">
    <location>
        <begin position="859"/>
        <end position="936"/>
    </location>
</feature>
<dbReference type="InterPro" id="IPR045851">
    <property type="entry name" value="AMP-bd_C_sf"/>
</dbReference>
<dbReference type="InterPro" id="IPR014030">
    <property type="entry name" value="Ketoacyl_synth_N"/>
</dbReference>
<evidence type="ECO:0000313" key="8">
    <source>
        <dbReference type="EMBL" id="SEM06986.1"/>
    </source>
</evidence>
<dbReference type="PANTHER" id="PTHR43775:SF37">
    <property type="entry name" value="SI:DKEY-61P9.11"/>
    <property type="match status" value="1"/>
</dbReference>
<dbReference type="GO" id="GO:0004315">
    <property type="term" value="F:3-oxoacyl-[acyl-carrier-protein] synthase activity"/>
    <property type="evidence" value="ECO:0007669"/>
    <property type="project" value="InterPro"/>
</dbReference>
<dbReference type="PROSITE" id="PS52004">
    <property type="entry name" value="KS3_2"/>
    <property type="match status" value="1"/>
</dbReference>
<evidence type="ECO:0000256" key="2">
    <source>
        <dbReference type="ARBA" id="ARBA00022553"/>
    </source>
</evidence>
<dbReference type="SUPFAM" id="SSF51735">
    <property type="entry name" value="NAD(P)-binding Rossmann-fold domains"/>
    <property type="match status" value="1"/>
</dbReference>
<keyword evidence="4" id="KW-0511">Multifunctional enzyme</keyword>
<dbReference type="InterPro" id="IPR036736">
    <property type="entry name" value="ACP-like_sf"/>
</dbReference>
<dbReference type="GO" id="GO:0016491">
    <property type="term" value="F:oxidoreductase activity"/>
    <property type="evidence" value="ECO:0007669"/>
    <property type="project" value="InterPro"/>
</dbReference>
<dbReference type="SMART" id="SM00825">
    <property type="entry name" value="PKS_KS"/>
    <property type="match status" value="1"/>
</dbReference>
<dbReference type="Pfam" id="PF16197">
    <property type="entry name" value="KAsynt_C_assoc"/>
    <property type="match status" value="1"/>
</dbReference>
<dbReference type="RefSeq" id="WP_075008318.1">
    <property type="nucleotide sequence ID" value="NZ_FOAP01000011.1"/>
</dbReference>
<dbReference type="Pfam" id="PF00501">
    <property type="entry name" value="AMP-binding"/>
    <property type="match status" value="1"/>
</dbReference>
<dbReference type="InterPro" id="IPR020806">
    <property type="entry name" value="PKS_PP-bd"/>
</dbReference>
<dbReference type="SUPFAM" id="SSF53901">
    <property type="entry name" value="Thiolase-like"/>
    <property type="match status" value="1"/>
</dbReference>
<evidence type="ECO:0000256" key="3">
    <source>
        <dbReference type="ARBA" id="ARBA00022679"/>
    </source>
</evidence>
<organism evidence="8 9">
    <name type="scientific">Stigmatella aurantiaca</name>
    <dbReference type="NCBI Taxonomy" id="41"/>
    <lineage>
        <taxon>Bacteria</taxon>
        <taxon>Pseudomonadati</taxon>
        <taxon>Myxococcota</taxon>
        <taxon>Myxococcia</taxon>
        <taxon>Myxococcales</taxon>
        <taxon>Cystobacterineae</taxon>
        <taxon>Archangiaceae</taxon>
        <taxon>Stigmatella</taxon>
    </lineage>
</organism>
<dbReference type="Pfam" id="PF02801">
    <property type="entry name" value="Ketoacyl-synt_C"/>
    <property type="match status" value="1"/>
</dbReference>
<dbReference type="InterPro" id="IPR032821">
    <property type="entry name" value="PKS_assoc"/>
</dbReference>
<dbReference type="InterPro" id="IPR014031">
    <property type="entry name" value="Ketoacyl_synth_C"/>
</dbReference>
<dbReference type="InterPro" id="IPR011032">
    <property type="entry name" value="GroES-like_sf"/>
</dbReference>
<dbReference type="Gene3D" id="3.40.50.12780">
    <property type="entry name" value="N-terminal domain of ligase-like"/>
    <property type="match status" value="1"/>
</dbReference>
<dbReference type="InterPro" id="IPR018201">
    <property type="entry name" value="Ketoacyl_synth_AS"/>
</dbReference>
<evidence type="ECO:0000313" key="9">
    <source>
        <dbReference type="Proteomes" id="UP000182719"/>
    </source>
</evidence>
<dbReference type="InterPro" id="IPR009081">
    <property type="entry name" value="PP-bd_ACP"/>
</dbReference>
<dbReference type="CDD" id="cd05195">
    <property type="entry name" value="enoyl_red"/>
    <property type="match status" value="1"/>
</dbReference>
<evidence type="ECO:0000256" key="5">
    <source>
        <dbReference type="ARBA" id="ARBA00054155"/>
    </source>
</evidence>
<reference evidence="9" key="1">
    <citation type="submission" date="2016-10" db="EMBL/GenBank/DDBJ databases">
        <authorList>
            <person name="Varghese N."/>
            <person name="Submissions S."/>
        </authorList>
    </citation>
    <scope>NUCLEOTIDE SEQUENCE [LARGE SCALE GENOMIC DNA]</scope>
    <source>
        <strain evidence="9">DSM 17044</strain>
    </source>
</reference>
<keyword evidence="2" id="KW-0597">Phosphoprotein</keyword>
<dbReference type="Pfam" id="PF00550">
    <property type="entry name" value="PP-binding"/>
    <property type="match status" value="1"/>
</dbReference>
<dbReference type="FunFam" id="3.40.47.10:FF:000019">
    <property type="entry name" value="Polyketide synthase type I"/>
    <property type="match status" value="1"/>
</dbReference>
<dbReference type="SMART" id="SM00829">
    <property type="entry name" value="PKS_ER"/>
    <property type="match status" value="1"/>
</dbReference>
<evidence type="ECO:0000256" key="4">
    <source>
        <dbReference type="ARBA" id="ARBA00023268"/>
    </source>
</evidence>
<dbReference type="Gene3D" id="3.90.180.10">
    <property type="entry name" value="Medium-chain alcohol dehydrogenases, catalytic domain"/>
    <property type="match status" value="1"/>
</dbReference>
<accession>A0A1H7VCK6</accession>
<sequence>MLYELLHRAARAAPSSTALVYGATRISYGRLLRGVEGFAAEFATAGLERSDCVSLVLDNNPMFVVAFFAAAKRGCVILPLSPQLADDGLVRYFSDARPRLVVTTQSQAERCRQALARCGLEAAVRAVSDVALPDGGASLDTSGEFSRAQYGGRALYLYTSGSEGYKKRICRTQENLHYEAMNFVRSASLGPEDTVGCLVPLYHSYGLGNGLLAAVGAGATLVLLAPRSEGGEQMELPFAARCKEALALIEREGVRVLAAVAHQYEALAQLPREPGLPATLPALRWSLNSGNRLPLEVYQRFLERFGVPIRQLYGSTETGSIAANLVTGSSFRPDVVGACLDNVKVSIVDEQGQELPPGAVGAILVSSPVLPPDGYDGKPEATLAAFSGGRYRTGDLGCLSPEGILRIVGRKQTFIDTGGYKVDPRNVEAVLLDHPLVREAVVLGVHAPGLGQVVKAVIVAGEGCDEVSLVRHCQGRLAAYEVPRLFDFREALPRSPLGKILKDELLGGAGPGAGCFVLEGDGSRGFESMAWRRAKPQEPGPGEIRLQILAAGLGLQDVLRSAGPGSGCCGRVTAIGEGVTRFKEGDEVITVFPGCLASHVCVPELLAVSKPSTLTVEEAAALPAPHVLAHYALVHAAGLQRGERLLIHAASDGVGLAALQAARHRGAEVFATAGSEATREHLRALGASRAMAPRSPTFADEVRQHTGGEGVDVLLNAPGGAFHPANLELLRPGGRFIELDTRDARADDTLGLRPFLRGLSFTLVDLHGMMSSRPRLVSALLREVAELAEGGVYRPRLDRTFPASEVGEALRYVEADTHVGAIVVDLRDSELQVQPTGAPAEPAPGGVLEALQASLPLEEQRALLEERIRGELAALLRRDSASLPRREPLRTLGMDSLSTVLLQKRLAAMCGISLPVTFIWEHPTIEELAEGMLRELRIPSREGSGTLPRDRAPRLRPSIARDEPMAIIGIGCRLPGGASSPSAFWELLSNGVDAIREVPADRWRANEVQARAGHTPGLVVPRWGGFLEGIDGFDAAFFGISSREAQGMDPQQRLLLEVSWEALEDGGLPPLSLRGSRTGVFMGMSFSDYGARALYSDDLSRITPYSSIGNVFSIAAGRISYVLGLSGPSLALDTACSSSLAAVHLACQSVRAGECDMALAGGVNLILEPNAGVALGRMNALAPDGRCKPFDASADGFVRSEGCAVVAIKPLGAALRDRDRIYALIRGSASNHDGRSNGLTAPNGRAQRAVIQQALAHARVPAAEVGYVETHGTGTPLGDPIEVHALGEVLSEGRDPARPLLLGAVKGNIGHTEACAGVTSLIKVALVFQHGTVPANLHFRKPNPHIAWERFPVRVADTPVAWLPRGDERRIAGVSAFGFSGTNVHVLLEEPPR</sequence>
<dbReference type="GO" id="GO:0004312">
    <property type="term" value="F:fatty acid synthase activity"/>
    <property type="evidence" value="ECO:0007669"/>
    <property type="project" value="TreeGrafter"/>
</dbReference>
<dbReference type="InterPro" id="IPR000873">
    <property type="entry name" value="AMP-dep_synth/lig_dom"/>
</dbReference>
<dbReference type="Pfam" id="PF00107">
    <property type="entry name" value="ADH_zinc_N"/>
    <property type="match status" value="1"/>
</dbReference>
<comment type="function">
    <text evidence="5">Involved in production of the polyketide antibiotic thailandamide.</text>
</comment>
<dbReference type="InterPro" id="IPR036291">
    <property type="entry name" value="NAD(P)-bd_dom_sf"/>
</dbReference>
<dbReference type="Proteomes" id="UP000182719">
    <property type="component" value="Unassembled WGS sequence"/>
</dbReference>
<dbReference type="PANTHER" id="PTHR43775">
    <property type="entry name" value="FATTY ACID SYNTHASE"/>
    <property type="match status" value="1"/>
</dbReference>
<gene>
    <name evidence="8" type="ORF">SAMN05444354_11142</name>
</gene>
<dbReference type="InterPro" id="IPR016039">
    <property type="entry name" value="Thiolase-like"/>
</dbReference>
<dbReference type="InterPro" id="IPR042099">
    <property type="entry name" value="ANL_N_sf"/>
</dbReference>
<keyword evidence="1" id="KW-0596">Phosphopantetheine</keyword>
<name>A0A1H7VCK6_STIAU</name>
<dbReference type="InterPro" id="IPR020841">
    <property type="entry name" value="PKS_Beta-ketoAc_synthase_dom"/>
</dbReference>
<feature type="domain" description="Ketosynthase family 3 (KS3)" evidence="7">
    <location>
        <begin position="962"/>
        <end position="1390"/>
    </location>
</feature>
<dbReference type="PROSITE" id="PS50075">
    <property type="entry name" value="CARRIER"/>
    <property type="match status" value="1"/>
</dbReference>
<dbReference type="OrthoDB" id="5476655at2"/>
<dbReference type="Gene3D" id="3.30.300.30">
    <property type="match status" value="1"/>
</dbReference>
<dbReference type="GO" id="GO:0031177">
    <property type="term" value="F:phosphopantetheine binding"/>
    <property type="evidence" value="ECO:0007669"/>
    <property type="project" value="InterPro"/>
</dbReference>
<dbReference type="InterPro" id="IPR050091">
    <property type="entry name" value="PKS_NRPS_Biosynth_Enz"/>
</dbReference>
<evidence type="ECO:0000259" key="7">
    <source>
        <dbReference type="PROSITE" id="PS52004"/>
    </source>
</evidence>
<dbReference type="Gene3D" id="3.40.50.720">
    <property type="entry name" value="NAD(P)-binding Rossmann-like Domain"/>
    <property type="match status" value="1"/>
</dbReference>
<evidence type="ECO:0000259" key="6">
    <source>
        <dbReference type="PROSITE" id="PS50075"/>
    </source>
</evidence>
<dbReference type="SMART" id="SM00823">
    <property type="entry name" value="PKS_PP"/>
    <property type="match status" value="1"/>
</dbReference>
<proteinExistence type="predicted"/>
<dbReference type="Pfam" id="PF13193">
    <property type="entry name" value="AMP-binding_C"/>
    <property type="match status" value="1"/>
</dbReference>
<dbReference type="InterPro" id="IPR025110">
    <property type="entry name" value="AMP-bd_C"/>
</dbReference>
<dbReference type="Gene3D" id="1.10.1200.10">
    <property type="entry name" value="ACP-like"/>
    <property type="match status" value="1"/>
</dbReference>
<dbReference type="Gene3D" id="3.40.47.10">
    <property type="match status" value="1"/>
</dbReference>
<keyword evidence="9" id="KW-1185">Reference proteome</keyword>
<dbReference type="GO" id="GO:0006633">
    <property type="term" value="P:fatty acid biosynthetic process"/>
    <property type="evidence" value="ECO:0007669"/>
    <property type="project" value="InterPro"/>
</dbReference>